<reference evidence="1 2" key="1">
    <citation type="submission" date="2020-02" db="EMBL/GenBank/DDBJ databases">
        <title>Draft genome sequence of Haematococcus lacustris strain NIES-144.</title>
        <authorList>
            <person name="Morimoto D."/>
            <person name="Nakagawa S."/>
            <person name="Yoshida T."/>
            <person name="Sawayama S."/>
        </authorList>
    </citation>
    <scope>NUCLEOTIDE SEQUENCE [LARGE SCALE GENOMIC DNA]</scope>
    <source>
        <strain evidence="1 2">NIES-144</strain>
    </source>
</reference>
<dbReference type="EMBL" id="BLLF01009070">
    <property type="protein sequence ID" value="GFH33606.1"/>
    <property type="molecule type" value="Genomic_DNA"/>
</dbReference>
<comment type="caution">
    <text evidence="1">The sequence shown here is derived from an EMBL/GenBank/DDBJ whole genome shotgun (WGS) entry which is preliminary data.</text>
</comment>
<keyword evidence="2" id="KW-1185">Reference proteome</keyword>
<feature type="non-terminal residue" evidence="1">
    <location>
        <position position="139"/>
    </location>
</feature>
<gene>
    <name evidence="1" type="ORF">HaLaN_33004</name>
</gene>
<dbReference type="AlphaFoldDB" id="A0A6A0AL90"/>
<organism evidence="1 2">
    <name type="scientific">Haematococcus lacustris</name>
    <name type="common">Green alga</name>
    <name type="synonym">Haematococcus pluvialis</name>
    <dbReference type="NCBI Taxonomy" id="44745"/>
    <lineage>
        <taxon>Eukaryota</taxon>
        <taxon>Viridiplantae</taxon>
        <taxon>Chlorophyta</taxon>
        <taxon>core chlorophytes</taxon>
        <taxon>Chlorophyceae</taxon>
        <taxon>CS clade</taxon>
        <taxon>Chlamydomonadales</taxon>
        <taxon>Haematococcaceae</taxon>
        <taxon>Haematococcus</taxon>
    </lineage>
</organism>
<dbReference type="Proteomes" id="UP000485058">
    <property type="component" value="Unassembled WGS sequence"/>
</dbReference>
<accession>A0A6A0AL90</accession>
<name>A0A6A0AL90_HAELA</name>
<evidence type="ECO:0000313" key="1">
    <source>
        <dbReference type="EMBL" id="GFH33606.1"/>
    </source>
</evidence>
<sequence>MSCLRSSWWGVGRGSFPMGQCGHRRHYRSSIGEPIGSHHRPQLCQLDVGPLKLDNWWTCAAWAACIFRVLLLFSVQGAPNLGGCTEHRSSQFTYTFSLYTWMTKNVNGFEYLRLCEGRDRHLGSELNLTPGPVSFSRPH</sequence>
<protein>
    <submittedName>
        <fullName evidence="1">Uncharacterized protein</fullName>
    </submittedName>
</protein>
<proteinExistence type="predicted"/>
<evidence type="ECO:0000313" key="2">
    <source>
        <dbReference type="Proteomes" id="UP000485058"/>
    </source>
</evidence>
<feature type="non-terminal residue" evidence="1">
    <location>
        <position position="1"/>
    </location>
</feature>